<dbReference type="Proteomes" id="UP000193411">
    <property type="component" value="Unassembled WGS sequence"/>
</dbReference>
<evidence type="ECO:0000313" key="2">
    <source>
        <dbReference type="EMBL" id="ORZ33404.1"/>
    </source>
</evidence>
<dbReference type="EMBL" id="MCFL01000036">
    <property type="protein sequence ID" value="ORZ33404.1"/>
    <property type="molecule type" value="Genomic_DNA"/>
</dbReference>
<protein>
    <submittedName>
        <fullName evidence="2">Uncharacterized protein</fullName>
    </submittedName>
</protein>
<feature type="compositionally biased region" description="Polar residues" evidence="1">
    <location>
        <begin position="1"/>
        <end position="14"/>
    </location>
</feature>
<reference evidence="2 3" key="1">
    <citation type="submission" date="2016-07" db="EMBL/GenBank/DDBJ databases">
        <title>Pervasive Adenine N6-methylation of Active Genes in Fungi.</title>
        <authorList>
            <consortium name="DOE Joint Genome Institute"/>
            <person name="Mondo S.J."/>
            <person name="Dannebaum R.O."/>
            <person name="Kuo R.C."/>
            <person name="Labutti K."/>
            <person name="Haridas S."/>
            <person name="Kuo A."/>
            <person name="Salamov A."/>
            <person name="Ahrendt S.R."/>
            <person name="Lipzen A."/>
            <person name="Sullivan W."/>
            <person name="Andreopoulos W.B."/>
            <person name="Clum A."/>
            <person name="Lindquist E."/>
            <person name="Daum C."/>
            <person name="Ramamoorthy G.K."/>
            <person name="Gryganskyi A."/>
            <person name="Culley D."/>
            <person name="Magnuson J.K."/>
            <person name="James T.Y."/>
            <person name="O'Malley M.A."/>
            <person name="Stajich J.E."/>
            <person name="Spatafora J.W."/>
            <person name="Visel A."/>
            <person name="Grigoriev I.V."/>
        </authorList>
    </citation>
    <scope>NUCLEOTIDE SEQUENCE [LARGE SCALE GENOMIC DNA]</scope>
    <source>
        <strain evidence="2 3">PL171</strain>
    </source>
</reference>
<proteinExistence type="predicted"/>
<name>A0A1Y2HHC9_9FUNG</name>
<keyword evidence="3" id="KW-1185">Reference proteome</keyword>
<evidence type="ECO:0000313" key="3">
    <source>
        <dbReference type="Proteomes" id="UP000193411"/>
    </source>
</evidence>
<sequence>MSMTASNRTTTNPDNDSRPPPPPYATIARGDVPLDLVRTLPRTSQPMTTHPEQQNARIVNMPASAPTLARGTPVPFSAIRLGVLAIAANPTQTFVTGAAGSGQCVCPSDSALVIDDGVDLLDNGTRPAVSLYVNSHEITALRNWVMHDLPKAQRASGRSVDSIAPSAKQRSSGCGSCCEALCCPRYGGGWSCCDSILWSCFVTDACTNLCWLVAGCFEAIFDGCGAACVCCCETTGQIECDPECLCCCFALLN</sequence>
<gene>
    <name evidence="2" type="ORF">BCR44DRAFT_1438419</name>
</gene>
<organism evidence="2 3">
    <name type="scientific">Catenaria anguillulae PL171</name>
    <dbReference type="NCBI Taxonomy" id="765915"/>
    <lineage>
        <taxon>Eukaryota</taxon>
        <taxon>Fungi</taxon>
        <taxon>Fungi incertae sedis</taxon>
        <taxon>Blastocladiomycota</taxon>
        <taxon>Blastocladiomycetes</taxon>
        <taxon>Blastocladiales</taxon>
        <taxon>Catenariaceae</taxon>
        <taxon>Catenaria</taxon>
    </lineage>
</organism>
<accession>A0A1Y2HHC9</accession>
<evidence type="ECO:0000256" key="1">
    <source>
        <dbReference type="SAM" id="MobiDB-lite"/>
    </source>
</evidence>
<comment type="caution">
    <text evidence="2">The sequence shown here is derived from an EMBL/GenBank/DDBJ whole genome shotgun (WGS) entry which is preliminary data.</text>
</comment>
<dbReference type="AlphaFoldDB" id="A0A1Y2HHC9"/>
<feature type="region of interest" description="Disordered" evidence="1">
    <location>
        <begin position="1"/>
        <end position="28"/>
    </location>
</feature>